<accession>A0A423VDN8</accession>
<evidence type="ECO:0000313" key="8">
    <source>
        <dbReference type="Proteomes" id="UP000284375"/>
    </source>
</evidence>
<evidence type="ECO:0000256" key="2">
    <source>
        <dbReference type="ARBA" id="ARBA00021374"/>
    </source>
</evidence>
<keyword evidence="4" id="KW-0560">Oxidoreductase</keyword>
<dbReference type="GO" id="GO:0003677">
    <property type="term" value="F:DNA binding"/>
    <property type="evidence" value="ECO:0007669"/>
    <property type="project" value="InterPro"/>
</dbReference>
<name>A0A423VDN8_CYTCH</name>
<feature type="compositionally biased region" description="Basic and acidic residues" evidence="5">
    <location>
        <begin position="745"/>
        <end position="755"/>
    </location>
</feature>
<feature type="region of interest" description="Disordered" evidence="5">
    <location>
        <begin position="529"/>
        <end position="670"/>
    </location>
</feature>
<dbReference type="Gene3D" id="2.30.26.10">
    <property type="entry name" value="Dihydroorotate Dehydrogenase A, chain A, domain 2"/>
    <property type="match status" value="1"/>
</dbReference>
<evidence type="ECO:0000256" key="1">
    <source>
        <dbReference type="ARBA" id="ARBA00008008"/>
    </source>
</evidence>
<feature type="compositionally biased region" description="Polar residues" evidence="5">
    <location>
        <begin position="1009"/>
        <end position="1026"/>
    </location>
</feature>
<dbReference type="InterPro" id="IPR005720">
    <property type="entry name" value="Dihydroorotate_DH_cat"/>
</dbReference>
<dbReference type="GO" id="GO:0004152">
    <property type="term" value="F:dihydroorotate dehydrogenase activity"/>
    <property type="evidence" value="ECO:0007669"/>
    <property type="project" value="InterPro"/>
</dbReference>
<dbReference type="InterPro" id="IPR013785">
    <property type="entry name" value="Aldolase_TIM"/>
</dbReference>
<dbReference type="InterPro" id="IPR023359">
    <property type="entry name" value="Dihydro_DH_chainA_dom2"/>
</dbReference>
<evidence type="ECO:0000259" key="6">
    <source>
        <dbReference type="PROSITE" id="PS51360"/>
    </source>
</evidence>
<dbReference type="Proteomes" id="UP000284375">
    <property type="component" value="Unassembled WGS sequence"/>
</dbReference>
<dbReference type="PANTHER" id="PTHR35517">
    <property type="entry name" value="PROTEIN ARGININE N-METHYLTRANSFERASE SFM1"/>
    <property type="match status" value="1"/>
</dbReference>
<feature type="region of interest" description="Disordered" evidence="5">
    <location>
        <begin position="1009"/>
        <end position="1031"/>
    </location>
</feature>
<evidence type="ECO:0000313" key="7">
    <source>
        <dbReference type="EMBL" id="ROV89017.1"/>
    </source>
</evidence>
<evidence type="ECO:0000256" key="3">
    <source>
        <dbReference type="ARBA" id="ARBA00022490"/>
    </source>
</evidence>
<gene>
    <name evidence="7" type="ORF">VSDG_08722</name>
</gene>
<proteinExistence type="inferred from homology"/>
<dbReference type="EMBL" id="LJZO01000061">
    <property type="protein sequence ID" value="ROV89017.1"/>
    <property type="molecule type" value="Genomic_DNA"/>
</dbReference>
<dbReference type="CDD" id="cd04741">
    <property type="entry name" value="DHOD_1A_like"/>
    <property type="match status" value="1"/>
</dbReference>
<dbReference type="SUPFAM" id="SSF51395">
    <property type="entry name" value="FMN-linked oxidoreductases"/>
    <property type="match status" value="1"/>
</dbReference>
<keyword evidence="3" id="KW-0963">Cytoplasm</keyword>
<dbReference type="SMART" id="SM00719">
    <property type="entry name" value="Plus3"/>
    <property type="match status" value="1"/>
</dbReference>
<dbReference type="GO" id="GO:0035241">
    <property type="term" value="F:protein-arginine omega-N monomethyltransferase activity"/>
    <property type="evidence" value="ECO:0007669"/>
    <property type="project" value="TreeGrafter"/>
</dbReference>
<feature type="compositionally biased region" description="Acidic residues" evidence="5">
    <location>
        <begin position="635"/>
        <end position="645"/>
    </location>
</feature>
<dbReference type="GO" id="GO:0006221">
    <property type="term" value="P:pyrimidine nucleotide biosynthetic process"/>
    <property type="evidence" value="ECO:0007669"/>
    <property type="project" value="InterPro"/>
</dbReference>
<evidence type="ECO:0000256" key="5">
    <source>
        <dbReference type="SAM" id="MobiDB-lite"/>
    </source>
</evidence>
<dbReference type="STRING" id="252740.A0A423VDN8"/>
<dbReference type="PROSITE" id="PS51360">
    <property type="entry name" value="PLUS3"/>
    <property type="match status" value="1"/>
</dbReference>
<reference evidence="7 8" key="1">
    <citation type="submission" date="2015-09" db="EMBL/GenBank/DDBJ databases">
        <title>Host preference determinants of Valsa canker pathogens revealed by comparative genomics.</title>
        <authorList>
            <person name="Yin Z."/>
            <person name="Huang L."/>
        </authorList>
    </citation>
    <scope>NUCLEOTIDE SEQUENCE [LARGE SCALE GENOMIC DNA]</scope>
    <source>
        <strain evidence="7 8">YSFL</strain>
    </source>
</reference>
<sequence>MSSPNVTGKVYIVEHLDPELGPWSELEYIAIAEESENSGSSFTLSSLPDGFKVPESLKAIQTFKATQDSVEDIYASNKNTVCLLDPAAEKDLSPEDAQEFGVFLFGGILVPLTEIPYTDHPELKINEHESTQMPFRYVKTEDGQPIMPKCVNEIMASNTLPPMLKISPPLVNSANPWSTNLEDLKALYECSYTGAVTTRTSLISGFPHDPSTHQFTLFNAATHVSEQDRTKLAGHENASLNTMGYSPYILKDYLTFIRDLSKTPSARPDKGFIVSVTGNPEEVVECYNLIAAEQDHVPFPLAMEVNLSCPNIPNKPPPAYDAGSLLSYLTALGRIITDPVLSNLPRIPFGLKTPPYTHASEYLELFRALEDAATASTGGKSLVSFITSTNTLGSCLILADPEAKASDDPALPAPGIGGMAGAPLHPLTLGNVKTIRRMLDGKKDQLGHIQIIGVGGVEDGAGFRRMKAVGAEIVGVGTALGTKGLGVFGEILKGSSLNDLDDLRQSTCSHAILREAQLHSNTNQHQYNNAADMSDFGDPDDMLLALAGGGDGSSDDEASNAGSRRRSRSSRSRSRSRSRGRSQSAHDAEDSPPRSITAKKGPAKKPQGRSRDESEDEGEASDNGSARSQSSAPMDESDSDDESDDGNAKDAADDENQYPVEGLFKSYAEKDEIMAMREVDREMILDERQQEKDRLRRLAMLKQMVQNTEQGEKQKKRKAGTADLEDSQRKTSRPRTKPLPSALDTLKRARAEKEDRRRHREERGRHGRSPSYRSRSSRSRSRSDDSDVEWAATSKKRRSRTPEQALPADLRDFERCRLSRTRFGKLCFWPGAEQALTGCYIRISIGADPNTKQSVYRMAVIKGFTTGRPYAVENDQRKTIVTDQYVIGAHGKAQKEWPFIACSESPFTDAEWNRYQIVCKNDGITLPKKPELMQKVDDINNLLNRSWTDEELSEKLKRQNALRDRFSGAERANIEREIAEARRHGNEELANELQDKLDSMPAPRLAFQTTLKKASPTKPSGPTQQDRLAEKNRINRQLNSKLVREAQLAERRKVREMEEALSRGEEVEGDTSRRVKTKIKFMHRAEDEAKGFVPRNASGASTPANGTPKAGAHKSELPHMAKLREQAAAGGKGGIPKIHQALTDDDVIGALDLDIDDEI</sequence>
<feature type="compositionally biased region" description="Basic residues" evidence="5">
    <location>
        <begin position="756"/>
        <end position="768"/>
    </location>
</feature>
<dbReference type="PANTHER" id="PTHR35517:SF1">
    <property type="entry name" value="PROTEIN ARGININE N-METHYLTRANSFERASE SFM1"/>
    <property type="match status" value="1"/>
</dbReference>
<comment type="caution">
    <text evidence="7">The sequence shown here is derived from an EMBL/GenBank/DDBJ whole genome shotgun (WGS) entry which is preliminary data.</text>
</comment>
<dbReference type="GO" id="GO:0005737">
    <property type="term" value="C:cytoplasm"/>
    <property type="evidence" value="ECO:0007669"/>
    <property type="project" value="InterPro"/>
</dbReference>
<dbReference type="FunFam" id="3.90.70.200:FF:000005">
    <property type="entry name" value="Related to Pol II transcription elongation factor"/>
    <property type="match status" value="1"/>
</dbReference>
<feature type="region of interest" description="Disordered" evidence="5">
    <location>
        <begin position="1093"/>
        <end position="1117"/>
    </location>
</feature>
<dbReference type="Gene3D" id="3.20.20.70">
    <property type="entry name" value="Aldolase class I"/>
    <property type="match status" value="1"/>
</dbReference>
<dbReference type="AlphaFoldDB" id="A0A423VDN8"/>
<protein>
    <recommendedName>
        <fullName evidence="2">Dihydroorotate dehydrogenase (fumarate)</fullName>
    </recommendedName>
</protein>
<feature type="compositionally biased region" description="Basic residues" evidence="5">
    <location>
        <begin position="563"/>
        <end position="580"/>
    </location>
</feature>
<dbReference type="OrthoDB" id="166375at2759"/>
<comment type="similarity">
    <text evidence="1">Belongs to the dihydroorotate dehydrogenase family. Type 1 subfamily.</text>
</comment>
<keyword evidence="8" id="KW-1185">Reference proteome</keyword>
<dbReference type="InterPro" id="IPR036128">
    <property type="entry name" value="Plus3-like_sf"/>
</dbReference>
<dbReference type="InterPro" id="IPR007364">
    <property type="entry name" value="SFM1-like"/>
</dbReference>
<dbReference type="Gene3D" id="3.90.70.200">
    <property type="entry name" value="Plus-3 domain"/>
    <property type="match status" value="1"/>
</dbReference>
<dbReference type="InterPro" id="IPR004343">
    <property type="entry name" value="Plus-3_dom"/>
</dbReference>
<organism evidence="7 8">
    <name type="scientific">Cytospora chrysosperma</name>
    <name type="common">Cytospora canker fungus</name>
    <name type="synonym">Sphaeria chrysosperma</name>
    <dbReference type="NCBI Taxonomy" id="252740"/>
    <lineage>
        <taxon>Eukaryota</taxon>
        <taxon>Fungi</taxon>
        <taxon>Dikarya</taxon>
        <taxon>Ascomycota</taxon>
        <taxon>Pezizomycotina</taxon>
        <taxon>Sordariomycetes</taxon>
        <taxon>Sordariomycetidae</taxon>
        <taxon>Diaporthales</taxon>
        <taxon>Cytosporaceae</taxon>
        <taxon>Cytospora</taxon>
    </lineage>
</organism>
<feature type="compositionally biased region" description="Polar residues" evidence="5">
    <location>
        <begin position="622"/>
        <end position="632"/>
    </location>
</feature>
<dbReference type="InterPro" id="IPR033886">
    <property type="entry name" value="DHOD_1A"/>
</dbReference>
<dbReference type="SUPFAM" id="SSF159042">
    <property type="entry name" value="Plus3-like"/>
    <property type="match status" value="1"/>
</dbReference>
<dbReference type="Pfam" id="PF03126">
    <property type="entry name" value="Plus-3"/>
    <property type="match status" value="1"/>
</dbReference>
<dbReference type="Pfam" id="PF04252">
    <property type="entry name" value="SFM1-like"/>
    <property type="match status" value="2"/>
</dbReference>
<feature type="region of interest" description="Disordered" evidence="5">
    <location>
        <begin position="695"/>
        <end position="806"/>
    </location>
</feature>
<feature type="domain" description="Plus3" evidence="6">
    <location>
        <begin position="807"/>
        <end position="944"/>
    </location>
</feature>
<evidence type="ECO:0000256" key="4">
    <source>
        <dbReference type="ARBA" id="ARBA00023002"/>
    </source>
</evidence>
<dbReference type="Pfam" id="PF01180">
    <property type="entry name" value="DHO_dh"/>
    <property type="match status" value="1"/>
</dbReference>